<accession>A0AAU9NCS0</accession>
<keyword evidence="2" id="KW-1185">Reference proteome</keyword>
<dbReference type="Proteomes" id="UP001157418">
    <property type="component" value="Unassembled WGS sequence"/>
</dbReference>
<gene>
    <name evidence="1" type="ORF">LVIROSA_LOCUS22169</name>
</gene>
<reference evidence="1 2" key="1">
    <citation type="submission" date="2022-01" db="EMBL/GenBank/DDBJ databases">
        <authorList>
            <person name="Xiong W."/>
            <person name="Schranz E."/>
        </authorList>
    </citation>
    <scope>NUCLEOTIDE SEQUENCE [LARGE SCALE GENOMIC DNA]</scope>
</reference>
<name>A0AAU9NCS0_9ASTR</name>
<evidence type="ECO:0000313" key="1">
    <source>
        <dbReference type="EMBL" id="CAH1435754.1"/>
    </source>
</evidence>
<organism evidence="1 2">
    <name type="scientific">Lactuca virosa</name>
    <dbReference type="NCBI Taxonomy" id="75947"/>
    <lineage>
        <taxon>Eukaryota</taxon>
        <taxon>Viridiplantae</taxon>
        <taxon>Streptophyta</taxon>
        <taxon>Embryophyta</taxon>
        <taxon>Tracheophyta</taxon>
        <taxon>Spermatophyta</taxon>
        <taxon>Magnoliopsida</taxon>
        <taxon>eudicotyledons</taxon>
        <taxon>Gunneridae</taxon>
        <taxon>Pentapetalae</taxon>
        <taxon>asterids</taxon>
        <taxon>campanulids</taxon>
        <taxon>Asterales</taxon>
        <taxon>Asteraceae</taxon>
        <taxon>Cichorioideae</taxon>
        <taxon>Cichorieae</taxon>
        <taxon>Lactucinae</taxon>
        <taxon>Lactuca</taxon>
    </lineage>
</organism>
<evidence type="ECO:0000313" key="2">
    <source>
        <dbReference type="Proteomes" id="UP001157418"/>
    </source>
</evidence>
<protein>
    <submittedName>
        <fullName evidence="1">Uncharacterized protein</fullName>
    </submittedName>
</protein>
<dbReference type="AlphaFoldDB" id="A0AAU9NCS0"/>
<comment type="caution">
    <text evidence="1">The sequence shown here is derived from an EMBL/GenBank/DDBJ whole genome shotgun (WGS) entry which is preliminary data.</text>
</comment>
<sequence>MDGLNPISDDVEYAAFIFDAYGKDDIIYVYIDHVGVRVNGWFDDDGEEDDDHESCIDGENEDNINELRNGNVEFNEDVVIMNMTSNDPFMSKLCVDEGKDKNIVDDDEPPIRSIFNELIHWK</sequence>
<dbReference type="EMBL" id="CAKMRJ010004445">
    <property type="protein sequence ID" value="CAH1435754.1"/>
    <property type="molecule type" value="Genomic_DNA"/>
</dbReference>
<proteinExistence type="predicted"/>